<comment type="caution">
    <text evidence="3">The sequence shown here is derived from an EMBL/GenBank/DDBJ whole genome shotgun (WGS) entry which is preliminary data.</text>
</comment>
<evidence type="ECO:0000313" key="4">
    <source>
        <dbReference type="Proteomes" id="UP000780875"/>
    </source>
</evidence>
<dbReference type="Proteomes" id="UP000780875">
    <property type="component" value="Unassembled WGS sequence"/>
</dbReference>
<feature type="chain" id="PRO_5047016823" description="Sensor domain-containing protein" evidence="2">
    <location>
        <begin position="30"/>
        <end position="223"/>
    </location>
</feature>
<name>A0ABS7UG02_9ACTN</name>
<evidence type="ECO:0000256" key="1">
    <source>
        <dbReference type="SAM" id="MobiDB-lite"/>
    </source>
</evidence>
<dbReference type="RefSeq" id="WP_224124170.1">
    <property type="nucleotide sequence ID" value="NZ_JAIQZJ010000010.1"/>
</dbReference>
<organism evidence="3 4">
    <name type="scientific">Nocardioides mangrovi</name>
    <dbReference type="NCBI Taxonomy" id="2874580"/>
    <lineage>
        <taxon>Bacteria</taxon>
        <taxon>Bacillati</taxon>
        <taxon>Actinomycetota</taxon>
        <taxon>Actinomycetes</taxon>
        <taxon>Propionibacteriales</taxon>
        <taxon>Nocardioidaceae</taxon>
        <taxon>Nocardioides</taxon>
    </lineage>
</organism>
<keyword evidence="2" id="KW-0732">Signal</keyword>
<evidence type="ECO:0000313" key="3">
    <source>
        <dbReference type="EMBL" id="MBZ5739807.1"/>
    </source>
</evidence>
<sequence>MHRRWLSRTLIAFAVPAVLASALAPAATAAATAQVPTIDQVAAIYPHLDGGTASESTGKVYGPGKKCKPGKAIKGASSRSASYSPDYSSGDPDVYVVDGDHPSVSVTAMRFPSTKAAVKYLHGYGKSTKDCGGGTGGGGGGGHQPDCDTSMKKIRFSLGDERWGYQMRSTCRISGQTSSSVLNMLFARQGRYVVYANAMSFDASAPSIPSSVKLTKKALAVVG</sequence>
<evidence type="ECO:0000256" key="2">
    <source>
        <dbReference type="SAM" id="SignalP"/>
    </source>
</evidence>
<feature type="signal peptide" evidence="2">
    <location>
        <begin position="1"/>
        <end position="29"/>
    </location>
</feature>
<feature type="compositionally biased region" description="Low complexity" evidence="1">
    <location>
        <begin position="75"/>
        <end position="88"/>
    </location>
</feature>
<protein>
    <recommendedName>
        <fullName evidence="5">Sensor domain-containing protein</fullName>
    </recommendedName>
</protein>
<dbReference type="EMBL" id="JAIQZJ010000010">
    <property type="protein sequence ID" value="MBZ5739807.1"/>
    <property type="molecule type" value="Genomic_DNA"/>
</dbReference>
<keyword evidence="4" id="KW-1185">Reference proteome</keyword>
<feature type="region of interest" description="Disordered" evidence="1">
    <location>
        <begin position="67"/>
        <end position="88"/>
    </location>
</feature>
<reference evidence="3 4" key="1">
    <citation type="submission" date="2021-09" db="EMBL/GenBank/DDBJ databases">
        <title>Whole genome sequence of Nocardioides sp. GBK3QG-3.</title>
        <authorList>
            <person name="Tuo L."/>
        </authorList>
    </citation>
    <scope>NUCLEOTIDE SEQUENCE [LARGE SCALE GENOMIC DNA]</scope>
    <source>
        <strain evidence="3 4">GBK3QG-3</strain>
    </source>
</reference>
<proteinExistence type="predicted"/>
<accession>A0ABS7UG02</accession>
<gene>
    <name evidence="3" type="ORF">K8U61_16655</name>
</gene>
<evidence type="ECO:0008006" key="5">
    <source>
        <dbReference type="Google" id="ProtNLM"/>
    </source>
</evidence>